<name>A0ABP9ZCA2_9FUNG</name>
<dbReference type="EMBL" id="BAABUK010000034">
    <property type="protein sequence ID" value="GAA5816761.1"/>
    <property type="molecule type" value="Genomic_DNA"/>
</dbReference>
<evidence type="ECO:0000313" key="3">
    <source>
        <dbReference type="EMBL" id="GAA5816761.1"/>
    </source>
</evidence>
<keyword evidence="2" id="KW-0732">Signal</keyword>
<accession>A0ABP9ZCA2</accession>
<comment type="caution">
    <text evidence="3">The sequence shown here is derived from an EMBL/GenBank/DDBJ whole genome shotgun (WGS) entry which is preliminary data.</text>
</comment>
<feature type="transmembrane region" description="Helical" evidence="1">
    <location>
        <begin position="206"/>
        <end position="225"/>
    </location>
</feature>
<reference evidence="3 4" key="1">
    <citation type="submission" date="2024-04" db="EMBL/GenBank/DDBJ databases">
        <title>genome sequences of Mucor flavus KT1a and Helicostylum pulchrum KT1b strains isolated from the surface of a dry-aged beef.</title>
        <authorList>
            <person name="Toyotome T."/>
            <person name="Hosono M."/>
            <person name="Torimaru M."/>
            <person name="Fukuda K."/>
            <person name="Mikami N."/>
        </authorList>
    </citation>
    <scope>NUCLEOTIDE SEQUENCE [LARGE SCALE GENOMIC DNA]</scope>
    <source>
        <strain evidence="3 4">KT1a</strain>
    </source>
</reference>
<evidence type="ECO:0008006" key="5">
    <source>
        <dbReference type="Google" id="ProtNLM"/>
    </source>
</evidence>
<organism evidence="3 4">
    <name type="scientific">Mucor flavus</name>
    <dbReference type="NCBI Taxonomy" id="439312"/>
    <lineage>
        <taxon>Eukaryota</taxon>
        <taxon>Fungi</taxon>
        <taxon>Fungi incertae sedis</taxon>
        <taxon>Mucoromycota</taxon>
        <taxon>Mucoromycotina</taxon>
        <taxon>Mucoromycetes</taxon>
        <taxon>Mucorales</taxon>
        <taxon>Mucorineae</taxon>
        <taxon>Mucoraceae</taxon>
        <taxon>Mucor</taxon>
    </lineage>
</organism>
<dbReference type="Proteomes" id="UP001473302">
    <property type="component" value="Unassembled WGS sequence"/>
</dbReference>
<evidence type="ECO:0000313" key="4">
    <source>
        <dbReference type="Proteomes" id="UP001473302"/>
    </source>
</evidence>
<keyword evidence="4" id="KW-1185">Reference proteome</keyword>
<keyword evidence="1" id="KW-1133">Transmembrane helix</keyword>
<sequence>MKLYLLLLFTLLCQKVISHSSTPGTCNLNKMATVGHGPSHSTCKDCYGVKISTDSSDLVQIKLTGRFAYEGILLLVKEKHTNQTLGEFQNFDESLFSPVACDDDEDEQDRIEPESIAVLGHIDSKLKQWPVNVGWNMVVDKPVTELKLLGMVVIDYENFHLLPVTEFKIKRKVIQTITTTASTATHTTIEVEHEAGTFVQQVTNQLFIWILFTFLTIYVLLSTCFRQLTKRKTRITKKNISSILQQDEISLITSNSKDY</sequence>
<feature type="signal peptide" evidence="2">
    <location>
        <begin position="1"/>
        <end position="18"/>
    </location>
</feature>
<keyword evidence="1" id="KW-0472">Membrane</keyword>
<gene>
    <name evidence="3" type="ORF">MFLAVUS_010293</name>
</gene>
<evidence type="ECO:0000256" key="2">
    <source>
        <dbReference type="SAM" id="SignalP"/>
    </source>
</evidence>
<keyword evidence="1" id="KW-0812">Transmembrane</keyword>
<feature type="chain" id="PRO_5046651374" description="Reelin domain-containing protein" evidence="2">
    <location>
        <begin position="19"/>
        <end position="259"/>
    </location>
</feature>
<protein>
    <recommendedName>
        <fullName evidence="5">Reelin domain-containing protein</fullName>
    </recommendedName>
</protein>
<evidence type="ECO:0000256" key="1">
    <source>
        <dbReference type="SAM" id="Phobius"/>
    </source>
</evidence>
<proteinExistence type="predicted"/>